<comment type="subcellular location">
    <subcellularLocation>
        <location evidence="1">Cytoplasm</location>
    </subcellularLocation>
</comment>
<name>C8BNV8_PSESY</name>
<keyword evidence="6" id="KW-0175">Coiled coil</keyword>
<evidence type="ECO:0000256" key="4">
    <source>
        <dbReference type="ARBA" id="ARBA00022927"/>
    </source>
</evidence>
<dbReference type="Gene3D" id="1.20.5.2950">
    <property type="match status" value="1"/>
</dbReference>
<dbReference type="InterPro" id="IPR009335">
    <property type="entry name" value="T3SS_HrpE/ATPase_suE"/>
</dbReference>
<sequence length="272" mass="30466">MTIYALGVAVLPRRCVPAAGCPTSTLSLFNCWPNGVASSSGSVCACYGHGLWRWLSSRSPATSPDVWICSGVPRCNEFWRNLMFIRRKLSLDPNLPSLAQPLLRRECFSDVALASEHLQRARAEARALLADAQVEVERMLAEAQADFWARADAFLGDWEAERQAQRDALVEQAQGLLSQTLKTLLDEFPQEQRALALVRQLDQSQSRPVRATLRCAVDMHEPVEAWLQHQPRAHWQLERDTGLASGTLLLSTEQGDFGLDWERLRTCVLELA</sequence>
<proteinExistence type="inferred from homology"/>
<dbReference type="InterPro" id="IPR012842">
    <property type="entry name" value="T3SS_SctL/SctL2"/>
</dbReference>
<dbReference type="GO" id="GO:0030254">
    <property type="term" value="P:protein secretion by the type III secretion system"/>
    <property type="evidence" value="ECO:0007669"/>
    <property type="project" value="InterPro"/>
</dbReference>
<organism evidence="7">
    <name type="scientific">Pseudomonas syringae pv. syringae</name>
    <dbReference type="NCBI Taxonomy" id="321"/>
    <lineage>
        <taxon>Bacteria</taxon>
        <taxon>Pseudomonadati</taxon>
        <taxon>Pseudomonadota</taxon>
        <taxon>Gammaproteobacteria</taxon>
        <taxon>Pseudomonadales</taxon>
        <taxon>Pseudomonadaceae</taxon>
        <taxon>Pseudomonas</taxon>
        <taxon>Pseudomonas syringae</taxon>
    </lineage>
</organism>
<feature type="coiled-coil region" evidence="6">
    <location>
        <begin position="115"/>
        <end position="142"/>
    </location>
</feature>
<evidence type="ECO:0000256" key="5">
    <source>
        <dbReference type="ARBA" id="ARBA00024335"/>
    </source>
</evidence>
<protein>
    <submittedName>
        <fullName evidence="7">HrpE</fullName>
    </submittedName>
</protein>
<reference evidence="7" key="1">
    <citation type="journal article" date="2010" name="Mol. Plant Microbe Interact.">
        <title>Pseudomonas syringae strains naturally lacking the classical P. syringae hrp/hrc Locus are common leaf colonizers equipped with an atypical type III secretion system.</title>
        <authorList>
            <person name="Clarke C.R."/>
            <person name="Cai R."/>
            <person name="Studholme D.J."/>
            <person name="Guttman D.S."/>
            <person name="Vinatzer B.A."/>
        </authorList>
    </citation>
    <scope>NUCLEOTIDE SEQUENCE</scope>
</reference>
<dbReference type="GO" id="GO:0005737">
    <property type="term" value="C:cytoplasm"/>
    <property type="evidence" value="ECO:0007669"/>
    <property type="project" value="UniProtKB-SubCell"/>
</dbReference>
<gene>
    <name evidence="7" type="primary">hrpE</name>
</gene>
<accession>C8BNV8</accession>
<dbReference type="EMBL" id="GQ268170">
    <property type="protein sequence ID" value="ACU65050.1"/>
    <property type="molecule type" value="Genomic_DNA"/>
</dbReference>
<dbReference type="AlphaFoldDB" id="C8BNV8"/>
<evidence type="ECO:0000256" key="6">
    <source>
        <dbReference type="SAM" id="Coils"/>
    </source>
</evidence>
<evidence type="ECO:0000256" key="3">
    <source>
        <dbReference type="ARBA" id="ARBA00022490"/>
    </source>
</evidence>
<keyword evidence="2" id="KW-0813">Transport</keyword>
<keyword evidence="4" id="KW-0653">Protein transport</keyword>
<dbReference type="Pfam" id="PF06188">
    <property type="entry name" value="HrpE"/>
    <property type="match status" value="1"/>
</dbReference>
<dbReference type="NCBIfam" id="TIGR02499">
    <property type="entry name" value="HrpE_YscL_not"/>
    <property type="match status" value="1"/>
</dbReference>
<evidence type="ECO:0000313" key="7">
    <source>
        <dbReference type="EMBL" id="ACU65050.1"/>
    </source>
</evidence>
<keyword evidence="3" id="KW-0963">Cytoplasm</keyword>
<evidence type="ECO:0000256" key="1">
    <source>
        <dbReference type="ARBA" id="ARBA00004496"/>
    </source>
</evidence>
<evidence type="ECO:0000256" key="2">
    <source>
        <dbReference type="ARBA" id="ARBA00022448"/>
    </source>
</evidence>
<comment type="similarity">
    <text evidence="5">Belongs to the SctL stator family.</text>
</comment>